<dbReference type="Proteomes" id="UP000509702">
    <property type="component" value="Chromosome"/>
</dbReference>
<dbReference type="Pfam" id="PF24986">
    <property type="entry name" value="PRC_RimM"/>
    <property type="match status" value="1"/>
</dbReference>
<name>A0A6N1ALW2_9PROT</name>
<comment type="domain">
    <text evidence="5">The PRC barrel domain binds ribosomal protein uS19.</text>
</comment>
<dbReference type="InterPro" id="IPR011961">
    <property type="entry name" value="RimM"/>
</dbReference>
<evidence type="ECO:0000313" key="9">
    <source>
        <dbReference type="EMBL" id="QKS52865.1"/>
    </source>
</evidence>
<reference evidence="9 10" key="1">
    <citation type="submission" date="2020-06" db="EMBL/GenBank/DDBJ databases">
        <title>Complete genome of Azosprillum oryzae KACC14407.</title>
        <authorList>
            <person name="Kim M."/>
            <person name="Park Y.-J."/>
            <person name="Shin J.-H."/>
        </authorList>
    </citation>
    <scope>NUCLEOTIDE SEQUENCE [LARGE SCALE GENOMIC DNA]</scope>
    <source>
        <strain evidence="9 10">KACC 14407</strain>
    </source>
</reference>
<dbReference type="HAMAP" id="MF_00014">
    <property type="entry name" value="Ribosome_mat_RimM"/>
    <property type="match status" value="1"/>
</dbReference>
<dbReference type="KEGG" id="aoz:HUE56_21170"/>
<dbReference type="EMBL" id="CP054619">
    <property type="protein sequence ID" value="QKS52865.1"/>
    <property type="molecule type" value="Genomic_DNA"/>
</dbReference>
<evidence type="ECO:0000256" key="6">
    <source>
        <dbReference type="SAM" id="MobiDB-lite"/>
    </source>
</evidence>
<dbReference type="SUPFAM" id="SSF50447">
    <property type="entry name" value="Translation proteins"/>
    <property type="match status" value="1"/>
</dbReference>
<evidence type="ECO:0000256" key="5">
    <source>
        <dbReference type="HAMAP-Rule" id="MF_00014"/>
    </source>
</evidence>
<dbReference type="GO" id="GO:0005840">
    <property type="term" value="C:ribosome"/>
    <property type="evidence" value="ECO:0007669"/>
    <property type="project" value="InterPro"/>
</dbReference>
<dbReference type="InterPro" id="IPR056792">
    <property type="entry name" value="PRC_RimM"/>
</dbReference>
<feature type="domain" description="RimM N-terminal" evidence="7">
    <location>
        <begin position="6"/>
        <end position="85"/>
    </location>
</feature>
<dbReference type="RefSeq" id="WP_149197598.1">
    <property type="nucleotide sequence ID" value="NZ_BSOV01000048.1"/>
</dbReference>
<keyword evidence="10" id="KW-1185">Reference proteome</keyword>
<protein>
    <recommendedName>
        <fullName evidence="5">Ribosome maturation factor RimM</fullName>
    </recommendedName>
</protein>
<sequence>MTAKICVGQFAGSHGVRGLVKLRSFTAEPADVVTYGPLSDEAGARRFTVTLQGMVKDNFLAKVDGVTSREQAQALAGVRLYVDRDALPATEDGDEFYHADLIGLRAELADGSLYGTVKAIYDFGAGDVLEVRTAAGPLEMLPFSKACVPVVDVRGGRIVVDLPAVIEAREGSDDEADEGEGEEGGDQSGGAGP</sequence>
<dbReference type="InterPro" id="IPR036976">
    <property type="entry name" value="RimM_N_sf"/>
</dbReference>
<keyword evidence="2 5" id="KW-0690">Ribosome biogenesis</keyword>
<evidence type="ECO:0000256" key="4">
    <source>
        <dbReference type="ARBA" id="ARBA00023186"/>
    </source>
</evidence>
<dbReference type="InterPro" id="IPR002676">
    <property type="entry name" value="RimM_N"/>
</dbReference>
<dbReference type="Gene3D" id="2.40.30.60">
    <property type="entry name" value="RimM"/>
    <property type="match status" value="1"/>
</dbReference>
<gene>
    <name evidence="5 9" type="primary">rimM</name>
    <name evidence="9" type="ORF">HUE56_21170</name>
</gene>
<comment type="similarity">
    <text evidence="5">Belongs to the RimM family.</text>
</comment>
<feature type="compositionally biased region" description="Acidic residues" evidence="6">
    <location>
        <begin position="172"/>
        <end position="185"/>
    </location>
</feature>
<keyword evidence="1 5" id="KW-0963">Cytoplasm</keyword>
<evidence type="ECO:0000259" key="8">
    <source>
        <dbReference type="Pfam" id="PF24986"/>
    </source>
</evidence>
<dbReference type="NCBIfam" id="TIGR02273">
    <property type="entry name" value="16S_RimM"/>
    <property type="match status" value="1"/>
</dbReference>
<dbReference type="PANTHER" id="PTHR33692">
    <property type="entry name" value="RIBOSOME MATURATION FACTOR RIMM"/>
    <property type="match status" value="1"/>
</dbReference>
<dbReference type="GO" id="GO:0006364">
    <property type="term" value="P:rRNA processing"/>
    <property type="evidence" value="ECO:0007669"/>
    <property type="project" value="UniProtKB-UniRule"/>
</dbReference>
<dbReference type="PANTHER" id="PTHR33692:SF1">
    <property type="entry name" value="RIBOSOME MATURATION FACTOR RIMM"/>
    <property type="match status" value="1"/>
</dbReference>
<dbReference type="Pfam" id="PF01782">
    <property type="entry name" value="RimM"/>
    <property type="match status" value="1"/>
</dbReference>
<evidence type="ECO:0000313" key="10">
    <source>
        <dbReference type="Proteomes" id="UP000509702"/>
    </source>
</evidence>
<comment type="subunit">
    <text evidence="5">Binds ribosomal protein uS19.</text>
</comment>
<dbReference type="AlphaFoldDB" id="A0A6N1ALW2"/>
<dbReference type="GO" id="GO:0043022">
    <property type="term" value="F:ribosome binding"/>
    <property type="evidence" value="ECO:0007669"/>
    <property type="project" value="InterPro"/>
</dbReference>
<dbReference type="SUPFAM" id="SSF50346">
    <property type="entry name" value="PRC-barrel domain"/>
    <property type="match status" value="1"/>
</dbReference>
<keyword evidence="3 5" id="KW-0698">rRNA processing</keyword>
<proteinExistence type="inferred from homology"/>
<evidence type="ECO:0000256" key="3">
    <source>
        <dbReference type="ARBA" id="ARBA00022552"/>
    </source>
</evidence>
<dbReference type="GO" id="GO:0005737">
    <property type="term" value="C:cytoplasm"/>
    <property type="evidence" value="ECO:0007669"/>
    <property type="project" value="UniProtKB-SubCell"/>
</dbReference>
<comment type="subcellular location">
    <subcellularLocation>
        <location evidence="5">Cytoplasm</location>
    </subcellularLocation>
</comment>
<dbReference type="GO" id="GO:0042274">
    <property type="term" value="P:ribosomal small subunit biogenesis"/>
    <property type="evidence" value="ECO:0007669"/>
    <property type="project" value="UniProtKB-UniRule"/>
</dbReference>
<evidence type="ECO:0000256" key="2">
    <source>
        <dbReference type="ARBA" id="ARBA00022517"/>
    </source>
</evidence>
<dbReference type="InterPro" id="IPR011033">
    <property type="entry name" value="PRC_barrel-like_sf"/>
</dbReference>
<dbReference type="OrthoDB" id="9788191at2"/>
<feature type="domain" description="Ribosome maturation factor RimM PRC barrel" evidence="8">
    <location>
        <begin position="99"/>
        <end position="164"/>
    </location>
</feature>
<evidence type="ECO:0000256" key="1">
    <source>
        <dbReference type="ARBA" id="ARBA00022490"/>
    </source>
</evidence>
<organism evidence="9 10">
    <name type="scientific">Azospirillum oryzae</name>
    <dbReference type="NCBI Taxonomy" id="286727"/>
    <lineage>
        <taxon>Bacteria</taxon>
        <taxon>Pseudomonadati</taxon>
        <taxon>Pseudomonadota</taxon>
        <taxon>Alphaproteobacteria</taxon>
        <taxon>Rhodospirillales</taxon>
        <taxon>Azospirillaceae</taxon>
        <taxon>Azospirillum</taxon>
    </lineage>
</organism>
<keyword evidence="4 5" id="KW-0143">Chaperone</keyword>
<accession>A0A6N1ALW2</accession>
<dbReference type="Gene3D" id="2.30.30.240">
    <property type="entry name" value="PRC-barrel domain"/>
    <property type="match status" value="1"/>
</dbReference>
<comment type="function">
    <text evidence="5">An accessory protein needed during the final step in the assembly of 30S ribosomal subunit, possibly for assembly of the head region. Essential for efficient processing of 16S rRNA. May be needed both before and after RbfA during the maturation of 16S rRNA. It has affinity for free ribosomal 30S subunits but not for 70S ribosomes.</text>
</comment>
<dbReference type="InterPro" id="IPR009000">
    <property type="entry name" value="Transl_B-barrel_sf"/>
</dbReference>
<evidence type="ECO:0000259" key="7">
    <source>
        <dbReference type="Pfam" id="PF01782"/>
    </source>
</evidence>
<feature type="region of interest" description="Disordered" evidence="6">
    <location>
        <begin position="169"/>
        <end position="193"/>
    </location>
</feature>